<dbReference type="PROSITE" id="PS50404">
    <property type="entry name" value="GST_NTER"/>
    <property type="match status" value="1"/>
</dbReference>
<name>A0AB34K1M6_PRYPA</name>
<evidence type="ECO:0000256" key="1">
    <source>
        <dbReference type="SAM" id="SignalP"/>
    </source>
</evidence>
<keyword evidence="4" id="KW-1185">Reference proteome</keyword>
<organism evidence="3 4">
    <name type="scientific">Prymnesium parvum</name>
    <name type="common">Toxic golden alga</name>
    <dbReference type="NCBI Taxonomy" id="97485"/>
    <lineage>
        <taxon>Eukaryota</taxon>
        <taxon>Haptista</taxon>
        <taxon>Haptophyta</taxon>
        <taxon>Prymnesiophyceae</taxon>
        <taxon>Prymnesiales</taxon>
        <taxon>Prymnesiaceae</taxon>
        <taxon>Prymnesium</taxon>
    </lineage>
</organism>
<evidence type="ECO:0000313" key="4">
    <source>
        <dbReference type="Proteomes" id="UP001515480"/>
    </source>
</evidence>
<dbReference type="InterPro" id="IPR036249">
    <property type="entry name" value="Thioredoxin-like_sf"/>
</dbReference>
<accession>A0AB34K1M6</accession>
<dbReference type="AlphaFoldDB" id="A0AB34K1M6"/>
<gene>
    <name evidence="3" type="ORF">AB1Y20_015685</name>
</gene>
<comment type="caution">
    <text evidence="3">The sequence shown here is derived from an EMBL/GenBank/DDBJ whole genome shotgun (WGS) entry which is preliminary data.</text>
</comment>
<feature type="chain" id="PRO_5044306202" description="GST N-terminal domain-containing protein" evidence="1">
    <location>
        <begin position="17"/>
        <end position="316"/>
    </location>
</feature>
<evidence type="ECO:0000313" key="3">
    <source>
        <dbReference type="EMBL" id="KAL1526997.1"/>
    </source>
</evidence>
<dbReference type="PANTHER" id="PTHR45288">
    <property type="entry name" value="THIOREDOXIN FAMILY PROTEIN"/>
    <property type="match status" value="1"/>
</dbReference>
<feature type="signal peptide" evidence="1">
    <location>
        <begin position="1"/>
        <end position="16"/>
    </location>
</feature>
<proteinExistence type="predicted"/>
<dbReference type="InterPro" id="IPR004045">
    <property type="entry name" value="Glutathione_S-Trfase_N"/>
</dbReference>
<protein>
    <recommendedName>
        <fullName evidence="2">GST N-terminal domain-containing protein</fullName>
    </recommendedName>
</protein>
<dbReference type="EMBL" id="JBGBPQ010000003">
    <property type="protein sequence ID" value="KAL1526997.1"/>
    <property type="molecule type" value="Genomic_DNA"/>
</dbReference>
<dbReference type="Proteomes" id="UP001515480">
    <property type="component" value="Unassembled WGS sequence"/>
</dbReference>
<dbReference type="Gene3D" id="3.40.30.10">
    <property type="entry name" value="Glutaredoxin"/>
    <property type="match status" value="2"/>
</dbReference>
<feature type="domain" description="GST N-terminal" evidence="2">
    <location>
        <begin position="108"/>
        <end position="190"/>
    </location>
</feature>
<keyword evidence="1" id="KW-0732">Signal</keyword>
<dbReference type="PROSITE" id="PS51354">
    <property type="entry name" value="GLUTAREDOXIN_2"/>
    <property type="match status" value="1"/>
</dbReference>
<dbReference type="PANTHER" id="PTHR45288:SF1">
    <property type="entry name" value="THIOREDOXIN FAMILY PROTEIN"/>
    <property type="match status" value="1"/>
</dbReference>
<reference evidence="3 4" key="1">
    <citation type="journal article" date="2024" name="Science">
        <title>Giant polyketide synthase enzymes in the biosynthesis of giant marine polyether toxins.</title>
        <authorList>
            <person name="Fallon T.R."/>
            <person name="Shende V.V."/>
            <person name="Wierzbicki I.H."/>
            <person name="Pendleton A.L."/>
            <person name="Watervoot N.F."/>
            <person name="Auber R.P."/>
            <person name="Gonzalez D.J."/>
            <person name="Wisecaver J.H."/>
            <person name="Moore B.S."/>
        </authorList>
    </citation>
    <scope>NUCLEOTIDE SEQUENCE [LARGE SCALE GENOMIC DNA]</scope>
    <source>
        <strain evidence="3 4">12B1</strain>
    </source>
</reference>
<evidence type="ECO:0000259" key="2">
    <source>
        <dbReference type="PROSITE" id="PS50404"/>
    </source>
</evidence>
<dbReference type="Pfam" id="PF13417">
    <property type="entry name" value="GST_N_3"/>
    <property type="match status" value="2"/>
</dbReference>
<sequence length="316" mass="34622">MSAVLLLSLLTSRVPPKVVAPAGFVQPEPRPLTITRPREQAFGLLTGSAALGLRLGTGVFTLGWTPRLLFGEDAAKVGPGTEQYAFRLGPVAFRDTSPVLKDAPRPAVPPILYEYEASPYCRKVREAAILLDIPLELRPCPGARAGFADELKERTGRMTVPYLVDPNSGTEMFESDDIIDYLFASYGPSEGAYDPKSLWPLRGNFALITAALASMVRGFSGGKRQANARPDNEQMLPLELWGYEPSPFVRPVREKLCSLCLPHVLVPTARGSANRDRLVSLTGAQFQVPFLKDPNTGIQLFESPDIIDYLEEVYTT</sequence>
<dbReference type="SUPFAM" id="SSF52833">
    <property type="entry name" value="Thioredoxin-like"/>
    <property type="match status" value="2"/>
</dbReference>